<gene>
    <name evidence="11" type="ORF">EVOR1521_LOCUS24829</name>
</gene>
<evidence type="ECO:0000256" key="7">
    <source>
        <dbReference type="ARBA" id="ARBA00023136"/>
    </source>
</evidence>
<dbReference type="SMART" id="SM00382">
    <property type="entry name" value="AAA"/>
    <property type="match status" value="1"/>
</dbReference>
<evidence type="ECO:0000256" key="4">
    <source>
        <dbReference type="ARBA" id="ARBA00022741"/>
    </source>
</evidence>
<feature type="transmembrane region" description="Helical" evidence="8">
    <location>
        <begin position="259"/>
        <end position="276"/>
    </location>
</feature>
<feature type="domain" description="ABC transporter" evidence="10">
    <location>
        <begin position="536"/>
        <end position="748"/>
    </location>
</feature>
<feature type="transmembrane region" description="Helical" evidence="8">
    <location>
        <begin position="218"/>
        <end position="247"/>
    </location>
</feature>
<feature type="transmembrane region" description="Helical" evidence="8">
    <location>
        <begin position="376"/>
        <end position="397"/>
    </location>
</feature>
<evidence type="ECO:0000256" key="6">
    <source>
        <dbReference type="ARBA" id="ARBA00022989"/>
    </source>
</evidence>
<comment type="caution">
    <text evidence="11">The sequence shown here is derived from an EMBL/GenBank/DDBJ whole genome shotgun (WGS) entry which is preliminary data.</text>
</comment>
<dbReference type="InterPro" id="IPR036640">
    <property type="entry name" value="ABC1_TM_sf"/>
</dbReference>
<keyword evidence="12" id="KW-1185">Reference proteome</keyword>
<feature type="transmembrane region" description="Helical" evidence="8">
    <location>
        <begin position="131"/>
        <end position="150"/>
    </location>
</feature>
<dbReference type="InterPro" id="IPR003439">
    <property type="entry name" value="ABC_transporter-like_ATP-bd"/>
</dbReference>
<dbReference type="Gene3D" id="3.40.50.300">
    <property type="entry name" value="P-loop containing nucleotide triphosphate hydrolases"/>
    <property type="match status" value="1"/>
</dbReference>
<dbReference type="InterPro" id="IPR050173">
    <property type="entry name" value="ABC_transporter_C-like"/>
</dbReference>
<sequence length="800" mass="86896">MVQLFAFFVGIAVCSAGDFQADQADLCKGLAADEESLQLLQRSARSKAQESAHALLEHEADPKFRIFQPSAFFRESLQQLRVFFSLNATSLAAGNETTQKELRRAGASSFATGALQYLSLLDSELRRAQPASLVIGLWVLGFSSFLCYMLSSVGRTRSEDGAKGDATLESALSASWRNFSFTWMDGVHIPKRGLSCGAMRSAWVMEEKKGSEASLRRALLRVVGGWDVLACSWSVALLESVGLVLALDVLLSLDRSGKPLHVTTMVIMLLFVAPLLHRYLSAVLAMLDGKVAFVAADLSSLIFEKALRLPIGSMYHSHVGDSGFAASGSSVAKTMVAAVTTEWQRLLKTLALMTAAPISVLALLLLMMLHMRTVSFICMSSLIPGSIIAFLVVKSAISFRNEYLSWQGERRRCLGALTSRDPQLLERIQHARDRELDANQWYSVMLGLLVANLHLMVWIIVVASIYLSLLHQETSARKMWVVLQCVTSLQASTSLGLAGLRRALAVPGVLHSAEIFLRQPEMPPPVPLPQSGTPIARISGSFSYEEEGPAVLNLELALTKGERLLVLGPPGAGKSALLQAFLGELFPCGLSCVACASRSYCAQKPWIVKGTARENILLEDAASAQEVAKLDVRTADLMHLGISSSLDSPVDGNDCVRIMLARLLHARPPELILVDDDILAELPEQEAEEVLEAFLAASSSACIVASSRPLCPHRFDRVLQLRGGCIEGQTQAQPETEASARAMQPLAVLGNALEMAQRPEDWRIGESRQTCPSSSLPWCGSRTAALATFGFAPFWCYFSD</sequence>
<dbReference type="SUPFAM" id="SSF90123">
    <property type="entry name" value="ABC transporter transmembrane region"/>
    <property type="match status" value="1"/>
</dbReference>
<feature type="signal peptide" evidence="9">
    <location>
        <begin position="1"/>
        <end position="16"/>
    </location>
</feature>
<dbReference type="AlphaFoldDB" id="A0AA36J8U1"/>
<keyword evidence="2 8" id="KW-0812">Transmembrane</keyword>
<evidence type="ECO:0000256" key="2">
    <source>
        <dbReference type="ARBA" id="ARBA00022692"/>
    </source>
</evidence>
<dbReference type="Gene3D" id="1.20.1560.10">
    <property type="entry name" value="ABC transporter type 1, transmembrane domain"/>
    <property type="match status" value="1"/>
</dbReference>
<proteinExistence type="predicted"/>
<evidence type="ECO:0000313" key="11">
    <source>
        <dbReference type="EMBL" id="CAJ1401740.1"/>
    </source>
</evidence>
<feature type="transmembrane region" description="Helical" evidence="8">
    <location>
        <begin position="441"/>
        <end position="469"/>
    </location>
</feature>
<keyword evidence="4" id="KW-0547">Nucleotide-binding</keyword>
<keyword evidence="3" id="KW-0677">Repeat</keyword>
<evidence type="ECO:0000313" key="12">
    <source>
        <dbReference type="Proteomes" id="UP001178507"/>
    </source>
</evidence>
<dbReference type="InterPro" id="IPR027417">
    <property type="entry name" value="P-loop_NTPase"/>
</dbReference>
<evidence type="ECO:0000256" key="8">
    <source>
        <dbReference type="SAM" id="Phobius"/>
    </source>
</evidence>
<evidence type="ECO:0000256" key="5">
    <source>
        <dbReference type="ARBA" id="ARBA00022840"/>
    </source>
</evidence>
<dbReference type="Proteomes" id="UP001178507">
    <property type="component" value="Unassembled WGS sequence"/>
</dbReference>
<accession>A0AA36J8U1</accession>
<dbReference type="PANTHER" id="PTHR24223:SF443">
    <property type="entry name" value="MULTIDRUG-RESISTANCE LIKE PROTEIN 1, ISOFORM I"/>
    <property type="match status" value="1"/>
</dbReference>
<dbReference type="EMBL" id="CAUJNA010003428">
    <property type="protein sequence ID" value="CAJ1401740.1"/>
    <property type="molecule type" value="Genomic_DNA"/>
</dbReference>
<evidence type="ECO:0000259" key="10">
    <source>
        <dbReference type="PROSITE" id="PS50893"/>
    </source>
</evidence>
<dbReference type="PROSITE" id="PS50893">
    <property type="entry name" value="ABC_TRANSPORTER_2"/>
    <property type="match status" value="1"/>
</dbReference>
<comment type="subcellular location">
    <subcellularLocation>
        <location evidence="1">Vacuole membrane</location>
        <topology evidence="1">Multi-pass membrane protein</topology>
    </subcellularLocation>
</comment>
<feature type="chain" id="PRO_5041337057" description="ABC transporter domain-containing protein" evidence="9">
    <location>
        <begin position="17"/>
        <end position="800"/>
    </location>
</feature>
<reference evidence="11" key="1">
    <citation type="submission" date="2023-08" db="EMBL/GenBank/DDBJ databases">
        <authorList>
            <person name="Chen Y."/>
            <person name="Shah S."/>
            <person name="Dougan E. K."/>
            <person name="Thang M."/>
            <person name="Chan C."/>
        </authorList>
    </citation>
    <scope>NUCLEOTIDE SEQUENCE</scope>
</reference>
<keyword evidence="9" id="KW-0732">Signal</keyword>
<evidence type="ECO:0000256" key="3">
    <source>
        <dbReference type="ARBA" id="ARBA00022737"/>
    </source>
</evidence>
<protein>
    <recommendedName>
        <fullName evidence="10">ABC transporter domain-containing protein</fullName>
    </recommendedName>
</protein>
<name>A0AA36J8U1_9DINO</name>
<dbReference type="SUPFAM" id="SSF52540">
    <property type="entry name" value="P-loop containing nucleoside triphosphate hydrolases"/>
    <property type="match status" value="1"/>
</dbReference>
<evidence type="ECO:0000256" key="1">
    <source>
        <dbReference type="ARBA" id="ARBA00004128"/>
    </source>
</evidence>
<dbReference type="PANTHER" id="PTHR24223">
    <property type="entry name" value="ATP-BINDING CASSETTE SUB-FAMILY C"/>
    <property type="match status" value="1"/>
</dbReference>
<dbReference type="InterPro" id="IPR003593">
    <property type="entry name" value="AAA+_ATPase"/>
</dbReference>
<keyword evidence="6 8" id="KW-1133">Transmembrane helix</keyword>
<dbReference type="GO" id="GO:0042626">
    <property type="term" value="F:ATPase-coupled transmembrane transporter activity"/>
    <property type="evidence" value="ECO:0007669"/>
    <property type="project" value="TreeGrafter"/>
</dbReference>
<keyword evidence="5" id="KW-0067">ATP-binding</keyword>
<evidence type="ECO:0000256" key="9">
    <source>
        <dbReference type="SAM" id="SignalP"/>
    </source>
</evidence>
<keyword evidence="7 8" id="KW-0472">Membrane</keyword>
<dbReference type="GO" id="GO:0016887">
    <property type="term" value="F:ATP hydrolysis activity"/>
    <property type="evidence" value="ECO:0007669"/>
    <property type="project" value="InterPro"/>
</dbReference>
<dbReference type="GO" id="GO:0005524">
    <property type="term" value="F:ATP binding"/>
    <property type="evidence" value="ECO:0007669"/>
    <property type="project" value="UniProtKB-KW"/>
</dbReference>
<organism evidence="11 12">
    <name type="scientific">Effrenium voratum</name>
    <dbReference type="NCBI Taxonomy" id="2562239"/>
    <lineage>
        <taxon>Eukaryota</taxon>
        <taxon>Sar</taxon>
        <taxon>Alveolata</taxon>
        <taxon>Dinophyceae</taxon>
        <taxon>Suessiales</taxon>
        <taxon>Symbiodiniaceae</taxon>
        <taxon>Effrenium</taxon>
    </lineage>
</organism>
<feature type="transmembrane region" description="Helical" evidence="8">
    <location>
        <begin position="350"/>
        <end position="369"/>
    </location>
</feature>
<dbReference type="GO" id="GO:0005774">
    <property type="term" value="C:vacuolar membrane"/>
    <property type="evidence" value="ECO:0007669"/>
    <property type="project" value="UniProtKB-SubCell"/>
</dbReference>